<dbReference type="Proteomes" id="UP001223586">
    <property type="component" value="Unassembled WGS sequence"/>
</dbReference>
<reference evidence="1 2" key="1">
    <citation type="submission" date="2023-07" db="EMBL/GenBank/DDBJ databases">
        <title>Genomic Encyclopedia of Type Strains, Phase IV (KMG-IV): sequencing the most valuable type-strain genomes for metagenomic binning, comparative biology and taxonomic classification.</title>
        <authorList>
            <person name="Goeker M."/>
        </authorList>
    </citation>
    <scope>NUCLEOTIDE SEQUENCE [LARGE SCALE GENOMIC DNA]</scope>
    <source>
        <strain evidence="1 2">DSM 23837</strain>
    </source>
</reference>
<proteinExistence type="predicted"/>
<evidence type="ECO:0000313" key="1">
    <source>
        <dbReference type="EMBL" id="MDQ0174381.1"/>
    </source>
</evidence>
<name>A0ABT9WMB3_9BACI</name>
<sequence>MAIVPLKQIVTVHRVVEKNKWGEEKTTSNEMKCRIDERTQIVKNVAGEEVVSGAEMWFDKFPDVRYDDAFEYTDERGITTKARPIKIEPVRMLSGKPTLTIVYV</sequence>
<dbReference type="EMBL" id="JAUSTT010000001">
    <property type="protein sequence ID" value="MDQ0174381.1"/>
    <property type="molecule type" value="Genomic_DNA"/>
</dbReference>
<comment type="caution">
    <text evidence="1">The sequence shown here is derived from an EMBL/GenBank/DDBJ whole genome shotgun (WGS) entry which is preliminary data.</text>
</comment>
<evidence type="ECO:0008006" key="3">
    <source>
        <dbReference type="Google" id="ProtNLM"/>
    </source>
</evidence>
<gene>
    <name evidence="1" type="ORF">J2S08_000212</name>
</gene>
<accession>A0ABT9WMB3</accession>
<keyword evidence="2" id="KW-1185">Reference proteome</keyword>
<protein>
    <recommendedName>
        <fullName evidence="3">Transposase</fullName>
    </recommendedName>
</protein>
<organism evidence="1 2">
    <name type="scientific">Bacillus chungangensis</name>
    <dbReference type="NCBI Taxonomy" id="587633"/>
    <lineage>
        <taxon>Bacteria</taxon>
        <taxon>Bacillati</taxon>
        <taxon>Bacillota</taxon>
        <taxon>Bacilli</taxon>
        <taxon>Bacillales</taxon>
        <taxon>Bacillaceae</taxon>
        <taxon>Bacillus</taxon>
    </lineage>
</organism>
<dbReference type="RefSeq" id="WP_307225802.1">
    <property type="nucleotide sequence ID" value="NZ_JAUSTT010000001.1"/>
</dbReference>
<evidence type="ECO:0000313" key="2">
    <source>
        <dbReference type="Proteomes" id="UP001223586"/>
    </source>
</evidence>